<dbReference type="Proteomes" id="UP000015102">
    <property type="component" value="Unassembled WGS sequence"/>
</dbReference>
<protein>
    <recommendedName>
        <fullName evidence="7">C3H1-type domain-containing protein</fullName>
    </recommendedName>
</protein>
<dbReference type="OMA" id="ANCTRYH"/>
<keyword evidence="9" id="KW-1185">Reference proteome</keyword>
<evidence type="ECO:0000256" key="2">
    <source>
        <dbReference type="ARBA" id="ARBA00022737"/>
    </source>
</evidence>
<sequence length="243" mass="29068">MSRSATKNSPSTLNYLLSSLQPHLGRRVEKRELDEELWLRRELLAQKLFREQKAKQEAFEKARKAVRDKIQKEFEEREKKYQAKIDEKKRLEEEAQNEWEIVQKQLTNFLENNGPVPKKLLVEVESNPGKEECIFFTKTNCCRHEIQCQRNHKRPQISRILLLKHFFSHISLEKDFGLEFTFRDILKEYHKFFEDIVDELEKFGDILNVRTCANVGNHIRGNVFVEFISLRKNILLANIFMHH</sequence>
<dbReference type="AlphaFoldDB" id="T1GLF8"/>
<evidence type="ECO:0000256" key="1">
    <source>
        <dbReference type="ARBA" id="ARBA00022723"/>
    </source>
</evidence>
<dbReference type="EnsemblMetazoa" id="MESCA004359-RA">
    <property type="protein sequence ID" value="MESCA004359-PA"/>
    <property type="gene ID" value="MESCA004359"/>
</dbReference>
<evidence type="ECO:0000256" key="5">
    <source>
        <dbReference type="PROSITE-ProRule" id="PRU00723"/>
    </source>
</evidence>
<reference evidence="9" key="1">
    <citation type="submission" date="2013-02" db="EMBL/GenBank/DDBJ databases">
        <authorList>
            <person name="Hughes D."/>
        </authorList>
    </citation>
    <scope>NUCLEOTIDE SEQUENCE</scope>
    <source>
        <strain>Durham</strain>
        <strain evidence="9">NC isolate 2 -- Noor lab</strain>
    </source>
</reference>
<dbReference type="Gene3D" id="3.30.70.330">
    <property type="match status" value="1"/>
</dbReference>
<dbReference type="InterPro" id="IPR000571">
    <property type="entry name" value="Znf_CCCH"/>
</dbReference>
<evidence type="ECO:0000313" key="8">
    <source>
        <dbReference type="EnsemblMetazoa" id="MESCA004359-PA"/>
    </source>
</evidence>
<dbReference type="GO" id="GO:0008270">
    <property type="term" value="F:zinc ion binding"/>
    <property type="evidence" value="ECO:0007669"/>
    <property type="project" value="UniProtKB-KW"/>
</dbReference>
<evidence type="ECO:0000259" key="7">
    <source>
        <dbReference type="PROSITE" id="PS50103"/>
    </source>
</evidence>
<evidence type="ECO:0000256" key="4">
    <source>
        <dbReference type="ARBA" id="ARBA00022833"/>
    </source>
</evidence>
<dbReference type="InterPro" id="IPR035979">
    <property type="entry name" value="RBD_domain_sf"/>
</dbReference>
<keyword evidence="3 5" id="KW-0863">Zinc-finger</keyword>
<dbReference type="STRING" id="36166.T1GLF8"/>
<proteinExistence type="predicted"/>
<name>T1GLF8_MEGSC</name>
<keyword evidence="1 5" id="KW-0479">Metal-binding</keyword>
<dbReference type="PANTHER" id="PTHR12620">
    <property type="entry name" value="U2 SNRNP AUXILIARY FACTOR, SMALL SUBUNIT"/>
    <property type="match status" value="1"/>
</dbReference>
<reference evidence="8" key="2">
    <citation type="submission" date="2015-06" db="UniProtKB">
        <authorList>
            <consortium name="EnsemblMetazoa"/>
        </authorList>
    </citation>
    <scope>IDENTIFICATION</scope>
</reference>
<dbReference type="InterPro" id="IPR009145">
    <property type="entry name" value="U2AF_small"/>
</dbReference>
<dbReference type="HOGENOM" id="CLU_1143690_0_0_1"/>
<evidence type="ECO:0000313" key="9">
    <source>
        <dbReference type="Proteomes" id="UP000015102"/>
    </source>
</evidence>
<feature type="zinc finger region" description="C3H1-type" evidence="5">
    <location>
        <begin position="127"/>
        <end position="155"/>
    </location>
</feature>
<evidence type="ECO:0000256" key="6">
    <source>
        <dbReference type="SAM" id="Coils"/>
    </source>
</evidence>
<evidence type="ECO:0000256" key="3">
    <source>
        <dbReference type="ARBA" id="ARBA00022771"/>
    </source>
</evidence>
<dbReference type="EMBL" id="CAQQ02022586">
    <property type="status" value="NOT_ANNOTATED_CDS"/>
    <property type="molecule type" value="Genomic_DNA"/>
</dbReference>
<dbReference type="PRINTS" id="PR01848">
    <property type="entry name" value="U2AUXFACTOR"/>
</dbReference>
<keyword evidence="6" id="KW-0175">Coiled coil</keyword>
<organism evidence="8 9">
    <name type="scientific">Megaselia scalaris</name>
    <name type="common">Humpbacked fly</name>
    <name type="synonym">Phora scalaris</name>
    <dbReference type="NCBI Taxonomy" id="36166"/>
    <lineage>
        <taxon>Eukaryota</taxon>
        <taxon>Metazoa</taxon>
        <taxon>Ecdysozoa</taxon>
        <taxon>Arthropoda</taxon>
        <taxon>Hexapoda</taxon>
        <taxon>Insecta</taxon>
        <taxon>Pterygota</taxon>
        <taxon>Neoptera</taxon>
        <taxon>Endopterygota</taxon>
        <taxon>Diptera</taxon>
        <taxon>Brachycera</taxon>
        <taxon>Muscomorpha</taxon>
        <taxon>Platypezoidea</taxon>
        <taxon>Phoridae</taxon>
        <taxon>Megaseliini</taxon>
        <taxon>Megaselia</taxon>
    </lineage>
</organism>
<dbReference type="GO" id="GO:0000398">
    <property type="term" value="P:mRNA splicing, via spliceosome"/>
    <property type="evidence" value="ECO:0007669"/>
    <property type="project" value="InterPro"/>
</dbReference>
<feature type="coiled-coil region" evidence="6">
    <location>
        <begin position="71"/>
        <end position="98"/>
    </location>
</feature>
<dbReference type="GO" id="GO:0003723">
    <property type="term" value="F:RNA binding"/>
    <property type="evidence" value="ECO:0007669"/>
    <property type="project" value="InterPro"/>
</dbReference>
<feature type="domain" description="C3H1-type" evidence="7">
    <location>
        <begin position="127"/>
        <end position="155"/>
    </location>
</feature>
<keyword evidence="4 5" id="KW-0862">Zinc</keyword>
<dbReference type="SUPFAM" id="SSF54928">
    <property type="entry name" value="RNA-binding domain, RBD"/>
    <property type="match status" value="1"/>
</dbReference>
<dbReference type="PROSITE" id="PS50103">
    <property type="entry name" value="ZF_C3H1"/>
    <property type="match status" value="1"/>
</dbReference>
<dbReference type="GO" id="GO:0089701">
    <property type="term" value="C:U2AF complex"/>
    <property type="evidence" value="ECO:0007669"/>
    <property type="project" value="InterPro"/>
</dbReference>
<keyword evidence="2" id="KW-0677">Repeat</keyword>
<accession>T1GLF8</accession>
<dbReference type="InterPro" id="IPR012677">
    <property type="entry name" value="Nucleotide-bd_a/b_plait_sf"/>
</dbReference>